<protein>
    <submittedName>
        <fullName evidence="5">Cell surface GPI-anchored protein</fullName>
    </submittedName>
</protein>
<keyword evidence="6" id="KW-1185">Reference proteome</keyword>
<dbReference type="GO" id="GO:0009986">
    <property type="term" value="C:cell surface"/>
    <property type="evidence" value="ECO:0007669"/>
    <property type="project" value="TreeGrafter"/>
</dbReference>
<evidence type="ECO:0000313" key="5">
    <source>
        <dbReference type="EMBL" id="TVY59210.1"/>
    </source>
</evidence>
<comment type="subcellular location">
    <subcellularLocation>
        <location evidence="1">Cell envelope</location>
    </subcellularLocation>
</comment>
<organism evidence="5 6">
    <name type="scientific">Lachnellula cervina</name>
    <dbReference type="NCBI Taxonomy" id="1316786"/>
    <lineage>
        <taxon>Eukaryota</taxon>
        <taxon>Fungi</taxon>
        <taxon>Dikarya</taxon>
        <taxon>Ascomycota</taxon>
        <taxon>Pezizomycotina</taxon>
        <taxon>Leotiomycetes</taxon>
        <taxon>Helotiales</taxon>
        <taxon>Lachnaceae</taxon>
        <taxon>Lachnellula</taxon>
    </lineage>
</organism>
<proteinExistence type="predicted"/>
<dbReference type="GO" id="GO:0009277">
    <property type="term" value="C:fungal-type cell wall"/>
    <property type="evidence" value="ECO:0007669"/>
    <property type="project" value="TreeGrafter"/>
</dbReference>
<evidence type="ECO:0000313" key="6">
    <source>
        <dbReference type="Proteomes" id="UP000481288"/>
    </source>
</evidence>
<keyword evidence="2 4" id="KW-0732">Signal</keyword>
<feature type="signal peptide" evidence="4">
    <location>
        <begin position="1"/>
        <end position="19"/>
    </location>
</feature>
<dbReference type="Gene3D" id="3.80.10.10">
    <property type="entry name" value="Ribonuclease Inhibitor"/>
    <property type="match status" value="1"/>
</dbReference>
<dbReference type="PANTHER" id="PTHR31018:SF3">
    <property type="entry name" value="RECEPTOR PROTEIN-TYROSINE KINASE"/>
    <property type="match status" value="1"/>
</dbReference>
<dbReference type="SUPFAM" id="SSF52058">
    <property type="entry name" value="L domain-like"/>
    <property type="match status" value="2"/>
</dbReference>
<dbReference type="GO" id="GO:0031505">
    <property type="term" value="P:fungal-type cell wall organization"/>
    <property type="evidence" value="ECO:0007669"/>
    <property type="project" value="TreeGrafter"/>
</dbReference>
<dbReference type="PANTHER" id="PTHR31018">
    <property type="entry name" value="SPORULATION-SPECIFIC PROTEIN-RELATED"/>
    <property type="match status" value="1"/>
</dbReference>
<comment type="caution">
    <text evidence="5">The sequence shown here is derived from an EMBL/GenBank/DDBJ whole genome shotgun (WGS) entry which is preliminary data.</text>
</comment>
<dbReference type="AlphaFoldDB" id="A0A7D8YVM0"/>
<dbReference type="InterPro" id="IPR032675">
    <property type="entry name" value="LRR_dom_sf"/>
</dbReference>
<dbReference type="GO" id="GO:0005886">
    <property type="term" value="C:plasma membrane"/>
    <property type="evidence" value="ECO:0007669"/>
    <property type="project" value="TreeGrafter"/>
</dbReference>
<accession>A0A7D8YVM0</accession>
<evidence type="ECO:0000256" key="4">
    <source>
        <dbReference type="SAM" id="SignalP"/>
    </source>
</evidence>
<sequence>MFAQQLLLPALAVFGIAAAADSTGCAQPTATIVAQADVSAIASCTTFAGSILLPSSAAGVISLDGPQQIGGDFIVDNATALTSLSSSSIASISGIFHLDSLTVLSTLSFTELTEVGSIEWSALPVLQQLTFPSFIKKAKDVLITNTFLSSLEGINLDTVETLNINNNGRLTSFSTQVANITGLLNIEANGKSLKVEFPNLETAANMTFRNCSSISIPSLKTVNGSLGFYGNYIESLAAPNLTTLGSTTEANTGSFALVANGLLNNISFPQLSSIAGAFQIANNTQLYNISFPDVSQVGGAIDFAGNFSTPVLTGLKVVSGGFNMQSLSVIDCAGFDKLNGNVIQGVYDCVSATDDAKSGLGGSSTSSGSSAKPTSSKAAAVSYGISEAVAGLSVMGGLLQMIL</sequence>
<reference evidence="5 6" key="1">
    <citation type="submission" date="2018-05" db="EMBL/GenBank/DDBJ databases">
        <title>Whole genome sequencing for identification of molecular markers to develop diagnostic detection tools for the regulated plant pathogen Lachnellula willkommii.</title>
        <authorList>
            <person name="Giroux E."/>
            <person name="Bilodeau G."/>
        </authorList>
    </citation>
    <scope>NUCLEOTIDE SEQUENCE [LARGE SCALE GENOMIC DNA]</scope>
    <source>
        <strain evidence="5 6">CBS 625.97</strain>
    </source>
</reference>
<evidence type="ECO:0000256" key="3">
    <source>
        <dbReference type="ARBA" id="ARBA00023180"/>
    </source>
</evidence>
<name>A0A7D8YVM0_9HELO</name>
<feature type="chain" id="PRO_5028859808" evidence="4">
    <location>
        <begin position="20"/>
        <end position="403"/>
    </location>
</feature>
<evidence type="ECO:0000256" key="1">
    <source>
        <dbReference type="ARBA" id="ARBA00004196"/>
    </source>
</evidence>
<gene>
    <name evidence="5" type="ORF">LCER1_G000360</name>
</gene>
<dbReference type="Proteomes" id="UP000481288">
    <property type="component" value="Unassembled WGS sequence"/>
</dbReference>
<keyword evidence="3" id="KW-0325">Glycoprotein</keyword>
<dbReference type="OrthoDB" id="536881at2759"/>
<evidence type="ECO:0000256" key="2">
    <source>
        <dbReference type="ARBA" id="ARBA00022729"/>
    </source>
</evidence>
<dbReference type="EMBL" id="QGMG01000010">
    <property type="protein sequence ID" value="TVY59210.1"/>
    <property type="molecule type" value="Genomic_DNA"/>
</dbReference>
<dbReference type="InterPro" id="IPR051648">
    <property type="entry name" value="CWI-Assembly_Regulator"/>
</dbReference>